<accession>A0A1G1W7U4</accession>
<proteinExistence type="predicted"/>
<dbReference type="Proteomes" id="UP000177103">
    <property type="component" value="Unassembled WGS sequence"/>
</dbReference>
<dbReference type="Pfam" id="PF00581">
    <property type="entry name" value="Rhodanese"/>
    <property type="match status" value="1"/>
</dbReference>
<gene>
    <name evidence="2" type="ORF">A2Y57_03970</name>
</gene>
<dbReference type="SUPFAM" id="SSF52821">
    <property type="entry name" value="Rhodanese/Cell cycle control phosphatase"/>
    <property type="match status" value="1"/>
</dbReference>
<evidence type="ECO:0000313" key="2">
    <source>
        <dbReference type="EMBL" id="OGY23640.1"/>
    </source>
</evidence>
<reference evidence="2 3" key="1">
    <citation type="journal article" date="2016" name="Nat. Commun.">
        <title>Thousands of microbial genomes shed light on interconnected biogeochemical processes in an aquifer system.</title>
        <authorList>
            <person name="Anantharaman K."/>
            <person name="Brown C.T."/>
            <person name="Hug L.A."/>
            <person name="Sharon I."/>
            <person name="Castelle C.J."/>
            <person name="Probst A.J."/>
            <person name="Thomas B.C."/>
            <person name="Singh A."/>
            <person name="Wilkins M.J."/>
            <person name="Karaoz U."/>
            <person name="Brodie E.L."/>
            <person name="Williams K.H."/>
            <person name="Hubbard S.S."/>
            <person name="Banfield J.F."/>
        </authorList>
    </citation>
    <scope>NUCLEOTIDE SEQUENCE [LARGE SCALE GENOMIC DNA]</scope>
</reference>
<organism evidence="2 3">
    <name type="scientific">Candidatus Woykebacteria bacterium RBG_13_40_7b</name>
    <dbReference type="NCBI Taxonomy" id="1802594"/>
    <lineage>
        <taxon>Bacteria</taxon>
        <taxon>Candidatus Woykeibacteriota</taxon>
    </lineage>
</organism>
<dbReference type="AlphaFoldDB" id="A0A1G1W7U4"/>
<feature type="domain" description="Rhodanese" evidence="1">
    <location>
        <begin position="71"/>
        <end position="161"/>
    </location>
</feature>
<dbReference type="InterPro" id="IPR036873">
    <property type="entry name" value="Rhodanese-like_dom_sf"/>
</dbReference>
<sequence length="164" mass="17901">MKQKFTLSLFGLAAILLPLSLWFFSKEALVPYLVSLNDRAKKTSLQGEVAGVKAASDFATISTDSLKEIYQGDQVLVLDLSAEATFALSHINSAINIPFEDLNEVLPVIKSDFQNVSLILTCTGCDLENGATQFLDQGLSTFYLYKEGLNEWRKVGGEVGTGKD</sequence>
<evidence type="ECO:0000313" key="3">
    <source>
        <dbReference type="Proteomes" id="UP000177103"/>
    </source>
</evidence>
<evidence type="ECO:0000259" key="1">
    <source>
        <dbReference type="PROSITE" id="PS50206"/>
    </source>
</evidence>
<dbReference type="InterPro" id="IPR001763">
    <property type="entry name" value="Rhodanese-like_dom"/>
</dbReference>
<comment type="caution">
    <text evidence="2">The sequence shown here is derived from an EMBL/GenBank/DDBJ whole genome shotgun (WGS) entry which is preliminary data.</text>
</comment>
<protein>
    <recommendedName>
        <fullName evidence="1">Rhodanese domain-containing protein</fullName>
    </recommendedName>
</protein>
<dbReference type="EMBL" id="MHCQ01000041">
    <property type="protein sequence ID" value="OGY23640.1"/>
    <property type="molecule type" value="Genomic_DNA"/>
</dbReference>
<dbReference type="CDD" id="cd00158">
    <property type="entry name" value="RHOD"/>
    <property type="match status" value="1"/>
</dbReference>
<dbReference type="Gene3D" id="3.40.250.10">
    <property type="entry name" value="Rhodanese-like domain"/>
    <property type="match status" value="1"/>
</dbReference>
<dbReference type="PROSITE" id="PS50206">
    <property type="entry name" value="RHODANESE_3"/>
    <property type="match status" value="1"/>
</dbReference>
<name>A0A1G1W7U4_9BACT</name>